<evidence type="ECO:0000313" key="2">
    <source>
        <dbReference type="EMBL" id="MBD2770489.1"/>
    </source>
</evidence>
<dbReference type="AlphaFoldDB" id="A0A927BI65"/>
<sequence>QRRPCPVTDFIQIAHEPKDNCPYSLTTIVLSGSAIALDDVLLLPADARAASTTYDPLKGKTSETSANGNTTYYEYDFANNLTQVRDHNGSITKQVEQSVAGLRGKLQPEFSIGSVVDGQAVSFDATSPCLADAAGIAWNFGDGTATTPFSQVFTATHTFPPVTGTEATYSVTLYVRTSDGRLLSTIRPVRIIHAPLPVTFCVAGVVSLDDCNVDPPIKFSSCGSPLPFDPTDLTTTFMVTITGQASCAAGYTYQWQAASNNGEWFNLSGKTTPTLLLNASTETAGTTAFRCVVRGCGQETISSTATITHYRSSSSCRVLYRKLR</sequence>
<gene>
    <name evidence="2" type="ORF">IC235_21605</name>
</gene>
<dbReference type="RefSeq" id="WP_191007298.1">
    <property type="nucleotide sequence ID" value="NZ_JACXAD010000042.1"/>
</dbReference>
<dbReference type="Pfam" id="PF18911">
    <property type="entry name" value="PKD_4"/>
    <property type="match status" value="1"/>
</dbReference>
<comment type="caution">
    <text evidence="2">The sequence shown here is derived from an EMBL/GenBank/DDBJ whole genome shotgun (WGS) entry which is preliminary data.</text>
</comment>
<feature type="domain" description="PKD" evidence="1">
    <location>
        <begin position="115"/>
        <end position="181"/>
    </location>
</feature>
<feature type="non-terminal residue" evidence="2">
    <location>
        <position position="1"/>
    </location>
</feature>
<dbReference type="InterPro" id="IPR000601">
    <property type="entry name" value="PKD_dom"/>
</dbReference>
<dbReference type="Proteomes" id="UP000612233">
    <property type="component" value="Unassembled WGS sequence"/>
</dbReference>
<dbReference type="CDD" id="cd00146">
    <property type="entry name" value="PKD"/>
    <property type="match status" value="1"/>
</dbReference>
<evidence type="ECO:0000259" key="1">
    <source>
        <dbReference type="Pfam" id="PF18911"/>
    </source>
</evidence>
<evidence type="ECO:0000313" key="3">
    <source>
        <dbReference type="Proteomes" id="UP000612233"/>
    </source>
</evidence>
<reference evidence="2" key="1">
    <citation type="submission" date="2020-09" db="EMBL/GenBank/DDBJ databases">
        <authorList>
            <person name="Kim M.K."/>
        </authorList>
    </citation>
    <scope>NUCLEOTIDE SEQUENCE</scope>
    <source>
        <strain evidence="2">BT664</strain>
    </source>
</reference>
<dbReference type="SUPFAM" id="SSF49299">
    <property type="entry name" value="PKD domain"/>
    <property type="match status" value="1"/>
</dbReference>
<dbReference type="InterPro" id="IPR035986">
    <property type="entry name" value="PKD_dom_sf"/>
</dbReference>
<keyword evidence="3" id="KW-1185">Reference proteome</keyword>
<protein>
    <recommendedName>
        <fullName evidence="1">PKD domain-containing protein</fullName>
    </recommendedName>
</protein>
<proteinExistence type="predicted"/>
<dbReference type="InterPro" id="IPR013783">
    <property type="entry name" value="Ig-like_fold"/>
</dbReference>
<accession>A0A927BI65</accession>
<organism evidence="2 3">
    <name type="scientific">Hymenobacter montanus</name>
    <dbReference type="NCBI Taxonomy" id="2771359"/>
    <lineage>
        <taxon>Bacteria</taxon>
        <taxon>Pseudomonadati</taxon>
        <taxon>Bacteroidota</taxon>
        <taxon>Cytophagia</taxon>
        <taxon>Cytophagales</taxon>
        <taxon>Hymenobacteraceae</taxon>
        <taxon>Hymenobacter</taxon>
    </lineage>
</organism>
<dbReference type="Gene3D" id="2.60.40.10">
    <property type="entry name" value="Immunoglobulins"/>
    <property type="match status" value="1"/>
</dbReference>
<dbReference type="EMBL" id="JACXAD010000042">
    <property type="protein sequence ID" value="MBD2770489.1"/>
    <property type="molecule type" value="Genomic_DNA"/>
</dbReference>
<name>A0A927BI65_9BACT</name>